<proteinExistence type="predicted"/>
<evidence type="ECO:0000313" key="2">
    <source>
        <dbReference type="EMBL" id="KAL3789562.1"/>
    </source>
</evidence>
<dbReference type="AlphaFoldDB" id="A0ABD3PP80"/>
<dbReference type="EMBL" id="JALLAZ020000676">
    <property type="protein sequence ID" value="KAL3789562.1"/>
    <property type="molecule type" value="Genomic_DNA"/>
</dbReference>
<gene>
    <name evidence="2" type="ORF">ACHAW5_007472</name>
</gene>
<keyword evidence="3" id="KW-1185">Reference proteome</keyword>
<dbReference type="Proteomes" id="UP001530315">
    <property type="component" value="Unassembled WGS sequence"/>
</dbReference>
<reference evidence="2 3" key="1">
    <citation type="submission" date="2024-10" db="EMBL/GenBank/DDBJ databases">
        <title>Updated reference genomes for cyclostephanoid diatoms.</title>
        <authorList>
            <person name="Roberts W.R."/>
            <person name="Alverson A.J."/>
        </authorList>
    </citation>
    <scope>NUCLEOTIDE SEQUENCE [LARGE SCALE GENOMIC DNA]</scope>
    <source>
        <strain evidence="2 3">AJA276-08</strain>
    </source>
</reference>
<accession>A0ABD3PP80</accession>
<evidence type="ECO:0000313" key="3">
    <source>
        <dbReference type="Proteomes" id="UP001530315"/>
    </source>
</evidence>
<sequence length="172" mass="19735">MLISRTPPLTDPSLRVTPSPSTTTVSAAKEKRRILDQYECDFGSGYPESIITKKKALNKYYRTEEVTLHNVIAIVMRDYAAFIPKELQAIRLLDKDFSVFIPKVLHWLRVDFSPLREPRYNYQDQMMIDPRRVLMANAAMVHFGLDPGRFVRWLAGEYTGSARNVRATLAAV</sequence>
<protein>
    <submittedName>
        <fullName evidence="2">Uncharacterized protein</fullName>
    </submittedName>
</protein>
<evidence type="ECO:0000256" key="1">
    <source>
        <dbReference type="SAM" id="MobiDB-lite"/>
    </source>
</evidence>
<comment type="caution">
    <text evidence="2">The sequence shown here is derived from an EMBL/GenBank/DDBJ whole genome shotgun (WGS) entry which is preliminary data.</text>
</comment>
<name>A0ABD3PP80_9STRA</name>
<organism evidence="2 3">
    <name type="scientific">Stephanodiscus triporus</name>
    <dbReference type="NCBI Taxonomy" id="2934178"/>
    <lineage>
        <taxon>Eukaryota</taxon>
        <taxon>Sar</taxon>
        <taxon>Stramenopiles</taxon>
        <taxon>Ochrophyta</taxon>
        <taxon>Bacillariophyta</taxon>
        <taxon>Coscinodiscophyceae</taxon>
        <taxon>Thalassiosirophycidae</taxon>
        <taxon>Stephanodiscales</taxon>
        <taxon>Stephanodiscaceae</taxon>
        <taxon>Stephanodiscus</taxon>
    </lineage>
</organism>
<feature type="region of interest" description="Disordered" evidence="1">
    <location>
        <begin position="1"/>
        <end position="22"/>
    </location>
</feature>